<dbReference type="SUPFAM" id="SSF161219">
    <property type="entry name" value="CHY zinc finger-like"/>
    <property type="match status" value="1"/>
</dbReference>
<dbReference type="PROSITE" id="PS51270">
    <property type="entry name" value="ZF_CTCHY"/>
    <property type="match status" value="1"/>
</dbReference>
<organism evidence="9 10">
    <name type="scientific">Acorus calamus</name>
    <name type="common">Sweet flag</name>
    <dbReference type="NCBI Taxonomy" id="4465"/>
    <lineage>
        <taxon>Eukaryota</taxon>
        <taxon>Viridiplantae</taxon>
        <taxon>Streptophyta</taxon>
        <taxon>Embryophyta</taxon>
        <taxon>Tracheophyta</taxon>
        <taxon>Spermatophyta</taxon>
        <taxon>Magnoliopsida</taxon>
        <taxon>Liliopsida</taxon>
        <taxon>Acoraceae</taxon>
        <taxon>Acorus</taxon>
    </lineage>
</organism>
<proteinExistence type="predicted"/>
<evidence type="ECO:0000259" key="7">
    <source>
        <dbReference type="PROSITE" id="PS51266"/>
    </source>
</evidence>
<feature type="compositionally biased region" description="Polar residues" evidence="5">
    <location>
        <begin position="889"/>
        <end position="898"/>
    </location>
</feature>
<dbReference type="AlphaFoldDB" id="A0AAV9DLE6"/>
<dbReference type="SUPFAM" id="SSF57850">
    <property type="entry name" value="RING/U-box"/>
    <property type="match status" value="1"/>
</dbReference>
<keyword evidence="3" id="KW-0862">Zinc</keyword>
<dbReference type="Gene3D" id="3.30.40.10">
    <property type="entry name" value="Zinc/RING finger domain, C3HC4 (zinc finger)"/>
    <property type="match status" value="1"/>
</dbReference>
<comment type="caution">
    <text evidence="9">The sequence shown here is derived from an EMBL/GenBank/DDBJ whole genome shotgun (WGS) entry which is preliminary data.</text>
</comment>
<evidence type="ECO:0000256" key="2">
    <source>
        <dbReference type="ARBA" id="ARBA00022771"/>
    </source>
</evidence>
<dbReference type="Gene3D" id="2.20.28.10">
    <property type="match status" value="1"/>
</dbReference>
<dbReference type="GO" id="GO:0005634">
    <property type="term" value="C:nucleus"/>
    <property type="evidence" value="ECO:0007669"/>
    <property type="project" value="TreeGrafter"/>
</dbReference>
<evidence type="ECO:0000313" key="9">
    <source>
        <dbReference type="EMBL" id="KAK1301769.1"/>
    </source>
</evidence>
<name>A0AAV9DLE6_ACOCL</name>
<dbReference type="Pfam" id="PF14599">
    <property type="entry name" value="zinc_ribbon_6"/>
    <property type="match status" value="1"/>
</dbReference>
<reference evidence="9" key="1">
    <citation type="journal article" date="2023" name="Nat. Commun.">
        <title>Diploid and tetraploid genomes of Acorus and the evolution of monocots.</title>
        <authorList>
            <person name="Ma L."/>
            <person name="Liu K.W."/>
            <person name="Li Z."/>
            <person name="Hsiao Y.Y."/>
            <person name="Qi Y."/>
            <person name="Fu T."/>
            <person name="Tang G.D."/>
            <person name="Zhang D."/>
            <person name="Sun W.H."/>
            <person name="Liu D.K."/>
            <person name="Li Y."/>
            <person name="Chen G.Z."/>
            <person name="Liu X.D."/>
            <person name="Liao X.Y."/>
            <person name="Jiang Y.T."/>
            <person name="Yu X."/>
            <person name="Hao Y."/>
            <person name="Huang J."/>
            <person name="Zhao X.W."/>
            <person name="Ke S."/>
            <person name="Chen Y.Y."/>
            <person name="Wu W.L."/>
            <person name="Hsu J.L."/>
            <person name="Lin Y.F."/>
            <person name="Huang M.D."/>
            <person name="Li C.Y."/>
            <person name="Huang L."/>
            <person name="Wang Z.W."/>
            <person name="Zhao X."/>
            <person name="Zhong W.Y."/>
            <person name="Peng D.H."/>
            <person name="Ahmad S."/>
            <person name="Lan S."/>
            <person name="Zhang J.S."/>
            <person name="Tsai W.C."/>
            <person name="Van de Peer Y."/>
            <person name="Liu Z.J."/>
        </authorList>
    </citation>
    <scope>NUCLEOTIDE SEQUENCE</scope>
    <source>
        <strain evidence="9">CP</strain>
    </source>
</reference>
<dbReference type="PROSITE" id="PS51266">
    <property type="entry name" value="ZF_CHY"/>
    <property type="match status" value="1"/>
</dbReference>
<evidence type="ECO:0000259" key="6">
    <source>
        <dbReference type="PROSITE" id="PS50089"/>
    </source>
</evidence>
<accession>A0AAV9DLE6</accession>
<dbReference type="GO" id="GO:0016567">
    <property type="term" value="P:protein ubiquitination"/>
    <property type="evidence" value="ECO:0007669"/>
    <property type="project" value="TreeGrafter"/>
</dbReference>
<sequence length="1245" mass="140797">MATPLTTGLQHGDGGVVALMGSAAAPVDPVELTSSSTTPVKPPIQIFLLFHKALQSELERLHRMAIAFATERASEGDVRPLFEQYSFLLAMYRHHCDAEDEVIFPALDIRVKNVAQTYSLEHKGESQLFDQLFELLNKDVQHDDSFRRELASCTGAIQTSLNQHMFKEEEQVFPLLIEKFSFDEQAALVWQFLCSIPVNMMEKFLPWLSSIISSDEHQDMLKCLSEIIPDEKLLQQVIFTWMEGKKEISSSEAYKDDAQIQRCRMKDKTEIKPCACESTRARKRKNLQSDCDSCSSIGVHPINEILHWHNAIRRELIDIAEGARKIQLSGDFSDLSVFNARLQFIADVCIFHSIAEDQVIFPAVDGEVSFVQEHAEEENQFTSLRRLIENMQNAGTSSTSAEFYAKLCRHADQIMETIQEHFQNEEIEVLPLARAHFSPEKQRQLLYQSLCVMPLKLIERVLPWFVSSLSEEEAKSFLQNIRLAASENETALVTLFSGWACKGRFDASVPGRFICLSANDSSSEETINGFGDCSSRPFCACASMLDVKETTSLVQSDGERRPVKRTNALTPCEKLDSGDCFVKSQTPTCCGQTCSVPGLGVNNSHLGLSSLAPVKSLRSLSYSQFAPSLNSSLFTWETEISSSDMGNTFRPIDNIFQFHKAIGKDLEYLDVESGKLIGCDDKFIRQFIGRFRLLWGLYRAHSNAEDEIVFPALEAKETLHNVSHSYTLDHKQEEKLFEDISVVLSELSQLRDGLSSTSCASTSSNNFDSSDSSIDDCIIKHNELATKLQGMCKSIRVTLDQHIFREELELWPLFDKHFSVEEQDKIVGRIIGSTGAEVLQSMLPWVTSALTQEEQNTMMDTWRQATKNTMFSEWLNEWWKDTPGAASPAPTSENSTPSKELDVQESVDQVDQMFKPGWKDIFRMNQNELESEIRKVSRDSTLDPRRKAYLIQNLMTSRWIAAQQKLPQARKEEAANGEDVHGCSPSFRDPEKQVFGCEHYKRNCKLLAACCKKLYTCRFCHDKVSDHSMDRKATAEMMCMRCLKIQPVGPVCQSPSCNDLSMAKYYCSICKFFDDERTVYHCPFCNLCRLGKGLGIDFFHCMTCNCCLGMKLVEHKCREKGLETNCPICCDFLFTSSAAVRALPCGHFMHSACFQAYTCSHYTCPICSKSLGDMAVYFGMLDALLATELLPEEYRDRCQDILCNDCEKKGIARFHWLYHKCGSCGSYNTRVIKTPTFQPDCSSSV</sequence>
<dbReference type="InterPro" id="IPR037274">
    <property type="entry name" value="Znf_CHY_sf"/>
</dbReference>
<dbReference type="InterPro" id="IPR039512">
    <property type="entry name" value="RCHY1_zinc-ribbon"/>
</dbReference>
<evidence type="ECO:0000256" key="1">
    <source>
        <dbReference type="ARBA" id="ARBA00022723"/>
    </source>
</evidence>
<evidence type="ECO:0000256" key="4">
    <source>
        <dbReference type="PROSITE-ProRule" id="PRU00601"/>
    </source>
</evidence>
<dbReference type="CDD" id="cd16464">
    <property type="entry name" value="RING-H2_Pirh2-like"/>
    <property type="match status" value="1"/>
</dbReference>
<dbReference type="SUPFAM" id="SSF48371">
    <property type="entry name" value="ARM repeat"/>
    <property type="match status" value="1"/>
</dbReference>
<dbReference type="FunFam" id="3.30.40.10:FF:000208">
    <property type="entry name" value="Zinc finger protein-related isoform 1"/>
    <property type="match status" value="1"/>
</dbReference>
<dbReference type="SMART" id="SM00184">
    <property type="entry name" value="RING"/>
    <property type="match status" value="1"/>
</dbReference>
<feature type="domain" description="CHY-type" evidence="7">
    <location>
        <begin position="990"/>
        <end position="1059"/>
    </location>
</feature>
<dbReference type="Pfam" id="PF05495">
    <property type="entry name" value="zf-CHY"/>
    <property type="match status" value="1"/>
</dbReference>
<dbReference type="CDD" id="cd12108">
    <property type="entry name" value="Hr-like"/>
    <property type="match status" value="3"/>
</dbReference>
<dbReference type="EMBL" id="JAUJYO010000012">
    <property type="protein sequence ID" value="KAK1301769.1"/>
    <property type="molecule type" value="Genomic_DNA"/>
</dbReference>
<dbReference type="GO" id="GO:0061630">
    <property type="term" value="F:ubiquitin protein ligase activity"/>
    <property type="evidence" value="ECO:0007669"/>
    <property type="project" value="TreeGrafter"/>
</dbReference>
<dbReference type="GO" id="GO:0008270">
    <property type="term" value="F:zinc ion binding"/>
    <property type="evidence" value="ECO:0007669"/>
    <property type="project" value="UniProtKB-KW"/>
</dbReference>
<dbReference type="Pfam" id="PF01814">
    <property type="entry name" value="Hemerythrin"/>
    <property type="match status" value="2"/>
</dbReference>
<keyword evidence="1" id="KW-0479">Metal-binding</keyword>
<feature type="domain" description="CTCHY-type" evidence="8">
    <location>
        <begin position="1062"/>
        <end position="1125"/>
    </location>
</feature>
<dbReference type="PANTHER" id="PTHR21319:SF0">
    <property type="entry name" value="AND RING FINGER DOMAIN PROTEIN, PUTATIVE (AFU_ORTHOLOGUE AFUA_1G08900)-RELATED"/>
    <property type="match status" value="1"/>
</dbReference>
<feature type="domain" description="RING-type" evidence="6">
    <location>
        <begin position="1126"/>
        <end position="1168"/>
    </location>
</feature>
<dbReference type="InterPro" id="IPR001841">
    <property type="entry name" value="Znf_RING"/>
</dbReference>
<keyword evidence="10" id="KW-1185">Reference proteome</keyword>
<evidence type="ECO:0008006" key="11">
    <source>
        <dbReference type="Google" id="ProtNLM"/>
    </source>
</evidence>
<dbReference type="InterPro" id="IPR013083">
    <property type="entry name" value="Znf_RING/FYVE/PHD"/>
</dbReference>
<dbReference type="Gene3D" id="1.20.120.520">
    <property type="entry name" value="nmb1532 protein domain like"/>
    <property type="match status" value="3"/>
</dbReference>
<evidence type="ECO:0000313" key="10">
    <source>
        <dbReference type="Proteomes" id="UP001180020"/>
    </source>
</evidence>
<dbReference type="InterPro" id="IPR012312">
    <property type="entry name" value="Hemerythrin-like"/>
</dbReference>
<dbReference type="InterPro" id="IPR016024">
    <property type="entry name" value="ARM-type_fold"/>
</dbReference>
<dbReference type="Proteomes" id="UP001180020">
    <property type="component" value="Unassembled WGS sequence"/>
</dbReference>
<dbReference type="GO" id="GO:0006879">
    <property type="term" value="P:intracellular iron ion homeostasis"/>
    <property type="evidence" value="ECO:0007669"/>
    <property type="project" value="UniProtKB-ARBA"/>
</dbReference>
<reference evidence="9" key="2">
    <citation type="submission" date="2023-06" db="EMBL/GenBank/DDBJ databases">
        <authorList>
            <person name="Ma L."/>
            <person name="Liu K.-W."/>
            <person name="Li Z."/>
            <person name="Hsiao Y.-Y."/>
            <person name="Qi Y."/>
            <person name="Fu T."/>
            <person name="Tang G."/>
            <person name="Zhang D."/>
            <person name="Sun W.-H."/>
            <person name="Liu D.-K."/>
            <person name="Li Y."/>
            <person name="Chen G.-Z."/>
            <person name="Liu X.-D."/>
            <person name="Liao X.-Y."/>
            <person name="Jiang Y.-T."/>
            <person name="Yu X."/>
            <person name="Hao Y."/>
            <person name="Huang J."/>
            <person name="Zhao X.-W."/>
            <person name="Ke S."/>
            <person name="Chen Y.-Y."/>
            <person name="Wu W.-L."/>
            <person name="Hsu J.-L."/>
            <person name="Lin Y.-F."/>
            <person name="Huang M.-D."/>
            <person name="Li C.-Y."/>
            <person name="Huang L."/>
            <person name="Wang Z.-W."/>
            <person name="Zhao X."/>
            <person name="Zhong W.-Y."/>
            <person name="Peng D.-H."/>
            <person name="Ahmad S."/>
            <person name="Lan S."/>
            <person name="Zhang J.-S."/>
            <person name="Tsai W.-C."/>
            <person name="Van De Peer Y."/>
            <person name="Liu Z.-J."/>
        </authorList>
    </citation>
    <scope>NUCLEOTIDE SEQUENCE</scope>
    <source>
        <strain evidence="9">CP</strain>
        <tissue evidence="9">Leaves</tissue>
    </source>
</reference>
<dbReference type="GO" id="GO:0006511">
    <property type="term" value="P:ubiquitin-dependent protein catabolic process"/>
    <property type="evidence" value="ECO:0007669"/>
    <property type="project" value="TreeGrafter"/>
</dbReference>
<evidence type="ECO:0000256" key="3">
    <source>
        <dbReference type="ARBA" id="ARBA00022833"/>
    </source>
</evidence>
<keyword evidence="2 4" id="KW-0863">Zinc-finger</keyword>
<dbReference type="PANTHER" id="PTHR21319">
    <property type="entry name" value="RING FINGER AND CHY ZINC FINGER DOMAIN-CONTAINING PROTEIN 1"/>
    <property type="match status" value="1"/>
</dbReference>
<evidence type="ECO:0000256" key="5">
    <source>
        <dbReference type="SAM" id="MobiDB-lite"/>
    </source>
</evidence>
<dbReference type="SUPFAM" id="SSF161245">
    <property type="entry name" value="Zinc hairpin stack"/>
    <property type="match status" value="1"/>
</dbReference>
<feature type="region of interest" description="Disordered" evidence="5">
    <location>
        <begin position="882"/>
        <end position="903"/>
    </location>
</feature>
<evidence type="ECO:0000259" key="8">
    <source>
        <dbReference type="PROSITE" id="PS51270"/>
    </source>
</evidence>
<dbReference type="PROSITE" id="PS50089">
    <property type="entry name" value="ZF_RING_2"/>
    <property type="match status" value="1"/>
</dbReference>
<dbReference type="InterPro" id="IPR008913">
    <property type="entry name" value="Znf_CHY"/>
</dbReference>
<dbReference type="InterPro" id="IPR017921">
    <property type="entry name" value="Znf_CTCHY"/>
</dbReference>
<dbReference type="InterPro" id="IPR037275">
    <property type="entry name" value="Znf_CTCHY_sf"/>
</dbReference>
<dbReference type="Pfam" id="PF13639">
    <property type="entry name" value="zf-RING_2"/>
    <property type="match status" value="1"/>
</dbReference>
<protein>
    <recommendedName>
        <fullName evidence="11">Zinc finger protein</fullName>
    </recommendedName>
</protein>
<gene>
    <name evidence="9" type="ORF">QJS10_CPB12g00406</name>
</gene>